<sequence length="191" mass="20106">MLVFGDSWTWGAAASSPAEGYAYVLAELLDGETTVDGVRGSGYLVPGGEGIGTFGERIARLDPRLGPDLIIVQGSINDRHLPDTGYADAVTAAWDALAGIYPGTPVVVLGPAPQVLPVESATARIDRDLAGLAAARGWPYVSPVLEEWITPEDYEWVIDTGDIGRDHPTSAGHAYLAQRVADALAALRPAR</sequence>
<dbReference type="InterPro" id="IPR036514">
    <property type="entry name" value="SGNH_hydro_sf"/>
</dbReference>
<organism evidence="2 3">
    <name type="scientific">Microbacterium caowuchunii</name>
    <dbReference type="NCBI Taxonomy" id="2614638"/>
    <lineage>
        <taxon>Bacteria</taxon>
        <taxon>Bacillati</taxon>
        <taxon>Actinomycetota</taxon>
        <taxon>Actinomycetes</taxon>
        <taxon>Micrococcales</taxon>
        <taxon>Microbacteriaceae</taxon>
        <taxon>Microbacterium</taxon>
    </lineage>
</organism>
<name>A0A5N0T512_9MICO</name>
<dbReference type="AlphaFoldDB" id="A0A5N0T512"/>
<dbReference type="CDD" id="cd00229">
    <property type="entry name" value="SGNH_hydrolase"/>
    <property type="match status" value="1"/>
</dbReference>
<dbReference type="SUPFAM" id="SSF52266">
    <property type="entry name" value="SGNH hydrolase"/>
    <property type="match status" value="1"/>
</dbReference>
<dbReference type="Proteomes" id="UP000326838">
    <property type="component" value="Unassembled WGS sequence"/>
</dbReference>
<comment type="caution">
    <text evidence="2">The sequence shown here is derived from an EMBL/GenBank/DDBJ whole genome shotgun (WGS) entry which is preliminary data.</text>
</comment>
<dbReference type="Gene3D" id="3.40.50.1110">
    <property type="entry name" value="SGNH hydrolase"/>
    <property type="match status" value="1"/>
</dbReference>
<reference evidence="3" key="1">
    <citation type="submission" date="2019-09" db="EMBL/GenBank/DDBJ databases">
        <title>Mumia zhuanghuii sp. nov. isolated from the intestinal contents of plateau pika (Ochotona curzoniae) in the Qinghai-Tibet plateau of China.</title>
        <authorList>
            <person name="Tian Z."/>
        </authorList>
    </citation>
    <scope>NUCLEOTIDE SEQUENCE [LARGE SCALE GENOMIC DNA]</scope>
    <source>
        <strain evidence="3">L-033</strain>
    </source>
</reference>
<dbReference type="InterPro" id="IPR013830">
    <property type="entry name" value="SGNH_hydro"/>
</dbReference>
<dbReference type="Pfam" id="PF13472">
    <property type="entry name" value="Lipase_GDSL_2"/>
    <property type="match status" value="1"/>
</dbReference>
<dbReference type="GO" id="GO:0016787">
    <property type="term" value="F:hydrolase activity"/>
    <property type="evidence" value="ECO:0007669"/>
    <property type="project" value="UniProtKB-KW"/>
</dbReference>
<dbReference type="EMBL" id="VYUY01000022">
    <property type="protein sequence ID" value="KAA9130155.1"/>
    <property type="molecule type" value="Genomic_DNA"/>
</dbReference>
<proteinExistence type="predicted"/>
<feature type="domain" description="SGNH hydrolase-type esterase" evidence="1">
    <location>
        <begin position="3"/>
        <end position="174"/>
    </location>
</feature>
<evidence type="ECO:0000313" key="3">
    <source>
        <dbReference type="Proteomes" id="UP000326838"/>
    </source>
</evidence>
<keyword evidence="3" id="KW-1185">Reference proteome</keyword>
<evidence type="ECO:0000259" key="1">
    <source>
        <dbReference type="Pfam" id="PF13472"/>
    </source>
</evidence>
<gene>
    <name evidence="2" type="ORF">F6B40_15295</name>
</gene>
<protein>
    <submittedName>
        <fullName evidence="2">SGNH/GDSL hydrolase family protein</fullName>
    </submittedName>
</protein>
<accession>A0A5N0T512</accession>
<keyword evidence="2" id="KW-0378">Hydrolase</keyword>
<evidence type="ECO:0000313" key="2">
    <source>
        <dbReference type="EMBL" id="KAA9130155.1"/>
    </source>
</evidence>